<dbReference type="PANTHER" id="PTHR41260">
    <property type="entry name" value="PROTEIN ECSC"/>
    <property type="match status" value="1"/>
</dbReference>
<dbReference type="Proteomes" id="UP000639274">
    <property type="component" value="Chromosome"/>
</dbReference>
<protein>
    <submittedName>
        <fullName evidence="1">EcsC family protein</fullName>
    </submittedName>
</protein>
<dbReference type="RefSeq" id="WP_200615323.1">
    <property type="nucleotide sequence ID" value="NZ_CP071518.1"/>
</dbReference>
<name>A0A974Y1L7_9GAMM</name>
<dbReference type="AlphaFoldDB" id="A0A974Y1L7"/>
<dbReference type="PANTHER" id="PTHR41260:SF1">
    <property type="entry name" value="PROTEIN ECSC"/>
    <property type="match status" value="1"/>
</dbReference>
<accession>A0A974Y1L7</accession>
<dbReference type="Pfam" id="PF12787">
    <property type="entry name" value="EcsC"/>
    <property type="match status" value="1"/>
</dbReference>
<evidence type="ECO:0000313" key="1">
    <source>
        <dbReference type="EMBL" id="QSX78873.1"/>
    </source>
</evidence>
<evidence type="ECO:0000313" key="2">
    <source>
        <dbReference type="Proteomes" id="UP000639274"/>
    </source>
</evidence>
<dbReference type="InterPro" id="IPR024787">
    <property type="entry name" value="EcsC"/>
</dbReference>
<dbReference type="EMBL" id="CP071518">
    <property type="protein sequence ID" value="QSX78873.1"/>
    <property type="molecule type" value="Genomic_DNA"/>
</dbReference>
<gene>
    <name evidence="1" type="ORF">I8J32_002820</name>
</gene>
<sequence>MPTPITAQDMHELRRAVALLERPSLSIQIANLIGSPVDWAVSKLPGFVTRRIQSAVRAALYRACDAALFTLKDAPRAQASTRLHKLAAAGSGAVGGFFGWAGLVAELPVSTTIMMRAVADIARSEGFSLQEPAVQAACIEVFALGGRSEDDDAAESGYYAMRGMVAEVGRHTAAELARQVGDKSVEAFTRKLSARDAGHVMARLIESVAARFGVVITEKTAAQMVPVLGAAAGATLNTLFTSHYQDMARGHFIVMRLERSYGHALVQSAYRDVYRGTPRR</sequence>
<keyword evidence="2" id="KW-1185">Reference proteome</keyword>
<proteinExistence type="predicted"/>
<dbReference type="KEGG" id="lsf:I8J32_002820"/>
<organism evidence="1 2">
    <name type="scientific">Agrilutibacter solisilvae</name>
    <dbReference type="NCBI Taxonomy" id="2763317"/>
    <lineage>
        <taxon>Bacteria</taxon>
        <taxon>Pseudomonadati</taxon>
        <taxon>Pseudomonadota</taxon>
        <taxon>Gammaproteobacteria</taxon>
        <taxon>Lysobacterales</taxon>
        <taxon>Lysobacteraceae</taxon>
        <taxon>Agrilutibacter</taxon>
    </lineage>
</organism>
<reference evidence="1 2" key="1">
    <citation type="submission" date="2021-03" db="EMBL/GenBank/DDBJ databases">
        <title>Lysobacter sp. nov. isolated from soil of gangwondo yeongwol, south Korea.</title>
        <authorList>
            <person name="Kim K.R."/>
            <person name="Kim K.H."/>
            <person name="Jeon C.O."/>
        </authorList>
    </citation>
    <scope>NUCLEOTIDE SEQUENCE [LARGE SCALE GENOMIC DNA]</scope>
    <source>
        <strain evidence="1 2">R19</strain>
    </source>
</reference>